<evidence type="ECO:0000313" key="2">
    <source>
        <dbReference type="RefSeq" id="XP_018494963.1"/>
    </source>
</evidence>
<name>A0AAJ7P9R2_9ACAR</name>
<dbReference type="RefSeq" id="XP_018494963.1">
    <property type="nucleotide sequence ID" value="XM_018639447.1"/>
</dbReference>
<organism evidence="1 2">
    <name type="scientific">Galendromus occidentalis</name>
    <name type="common">western predatory mite</name>
    <dbReference type="NCBI Taxonomy" id="34638"/>
    <lineage>
        <taxon>Eukaryota</taxon>
        <taxon>Metazoa</taxon>
        <taxon>Ecdysozoa</taxon>
        <taxon>Arthropoda</taxon>
        <taxon>Chelicerata</taxon>
        <taxon>Arachnida</taxon>
        <taxon>Acari</taxon>
        <taxon>Parasitiformes</taxon>
        <taxon>Mesostigmata</taxon>
        <taxon>Gamasina</taxon>
        <taxon>Phytoseioidea</taxon>
        <taxon>Phytoseiidae</taxon>
        <taxon>Typhlodrominae</taxon>
        <taxon>Galendromus</taxon>
    </lineage>
</organism>
<dbReference type="Proteomes" id="UP000694867">
    <property type="component" value="Unplaced"/>
</dbReference>
<dbReference type="AlphaFoldDB" id="A0AAJ7P9R2"/>
<gene>
    <name evidence="2" type="primary">LOC108864235</name>
</gene>
<dbReference type="KEGG" id="goe:108864235"/>
<dbReference type="GeneID" id="108864235"/>
<reference evidence="2" key="1">
    <citation type="submission" date="2025-08" db="UniProtKB">
        <authorList>
            <consortium name="RefSeq"/>
        </authorList>
    </citation>
    <scope>IDENTIFICATION</scope>
</reference>
<accession>A0AAJ7P9R2</accession>
<proteinExistence type="predicted"/>
<evidence type="ECO:0000313" key="1">
    <source>
        <dbReference type="Proteomes" id="UP000694867"/>
    </source>
</evidence>
<sequence length="215" mass="24910">MVLLKSPCRIALFRERVELPLPPKPVLTRWGSWIKTAEYYAENFEILRNFVLEDLDEKDAGSIKEAKNLFLDETIRANLVAIASNLSDIPHCITALEEYGLSLERSTHIVENLRRKMELLPADLRAISRKFENVIDGNTGFVELCRIRDVMRGEVVDDLANIPVEDLLVLKFAPIVSCEVERTFSRYKNIFRDNRHRFLFENLKKFVIVACNQTQ</sequence>
<protein>
    <submittedName>
        <fullName evidence="2">Uncharacterized protein LOC108864235</fullName>
    </submittedName>
</protein>
<keyword evidence="1" id="KW-1185">Reference proteome</keyword>